<gene>
    <name evidence="5" type="primary">gabD1</name>
    <name evidence="5" type="ORF">GCM10007853_01610</name>
</gene>
<evidence type="ECO:0000259" key="4">
    <source>
        <dbReference type="Pfam" id="PF00171"/>
    </source>
</evidence>
<feature type="domain" description="Aldehyde dehydrogenase" evidence="4">
    <location>
        <begin position="13"/>
        <end position="460"/>
    </location>
</feature>
<dbReference type="InterPro" id="IPR047110">
    <property type="entry name" value="GABD/Sad-like"/>
</dbReference>
<dbReference type="InterPro" id="IPR016161">
    <property type="entry name" value="Ald_DH/histidinol_DH"/>
</dbReference>
<dbReference type="SUPFAM" id="SSF53720">
    <property type="entry name" value="ALDH-like"/>
    <property type="match status" value="1"/>
</dbReference>
<reference evidence="5" key="1">
    <citation type="journal article" date="2014" name="Int. J. Syst. Evol. Microbiol.">
        <title>Complete genome of a new Firmicutes species belonging to the dominant human colonic microbiota ('Ruminococcus bicirculans') reveals two chromosomes and a selective capacity to utilize plant glucans.</title>
        <authorList>
            <consortium name="NISC Comparative Sequencing Program"/>
            <person name="Wegmann U."/>
            <person name="Louis P."/>
            <person name="Goesmann A."/>
            <person name="Henrissat B."/>
            <person name="Duncan S.H."/>
            <person name="Flint H.J."/>
        </authorList>
    </citation>
    <scope>NUCLEOTIDE SEQUENCE</scope>
    <source>
        <strain evidence="5">NBRC 108219</strain>
    </source>
</reference>
<dbReference type="PANTHER" id="PTHR43217:SF1">
    <property type="entry name" value="SUCCINATE SEMIALDEHYDE DEHYDROGENASE [NAD(P)+] SAD"/>
    <property type="match status" value="1"/>
</dbReference>
<proteinExistence type="inferred from homology"/>
<protein>
    <submittedName>
        <fullName evidence="5">Succinate-semialdehyde dehydrogenase [NADP(+)] 1</fullName>
    </submittedName>
</protein>
<dbReference type="PANTHER" id="PTHR43217">
    <property type="entry name" value="SUCCINATE SEMIALDEHYDE DEHYDROGENASE [NAD(P)+] SAD"/>
    <property type="match status" value="1"/>
</dbReference>
<keyword evidence="3" id="KW-0560">Oxidoreductase</keyword>
<accession>A0ABQ5V5C0</accession>
<dbReference type="InterPro" id="IPR044148">
    <property type="entry name" value="ALDH_GabD1-like"/>
</dbReference>
<dbReference type="Gene3D" id="3.40.309.10">
    <property type="entry name" value="Aldehyde Dehydrogenase, Chain A, domain 2"/>
    <property type="match status" value="1"/>
</dbReference>
<dbReference type="Pfam" id="PF00171">
    <property type="entry name" value="Aldedh"/>
    <property type="match status" value="1"/>
</dbReference>
<name>A0ABQ5V5C0_9PROT</name>
<sequence>MSVGGTLRGFIMIATTNPATGTVEREFTPHTDAQVDLAIAKSVVAFEALKDTTIAQRAEWMNKVADLLESDALVFGRLMTLEMGKPLSQAVGEAKKCATACRYYADNAEAIMADETVDTEKTKSFRRILPLGPVLAVMPWNYPFWQVIRFAAPALMAGNTGLLKHASNVPQCALALEELFTRAGFPDGAFQTLLIGGSKVEAILRDPRVRAATLTGSEPAGASVASICGDEIKPTLLELGGSDAFIVMPSADMDAAVSVGLDSRTKNNGQSCIAAKRFIVHADVYDNFRDAMKTAMEALIIGDPMEDDTNIGPLVNEDAVKDLTHQVENALSQGARRVTGAEAIDQDGAWFRPGIIEGVTEGMDAYSQELFGPVAMLFKVDDLDAAITLANDSSFGLGSAIFTQDKAEIERAFTEIEAGGTFVNTMTASDPRLPFGGIKRSGYGRELAREGLLAFCNVKTCVVA</sequence>
<dbReference type="CDD" id="cd07100">
    <property type="entry name" value="ALDH_SSADH1_GabD1"/>
    <property type="match status" value="1"/>
</dbReference>
<evidence type="ECO:0000256" key="2">
    <source>
        <dbReference type="ARBA" id="ARBA00022857"/>
    </source>
</evidence>
<comment type="similarity">
    <text evidence="1">Belongs to the aldehyde dehydrogenase family.</text>
</comment>
<organism evidence="5 6">
    <name type="scientific">Algimonas ampicilliniresistens</name>
    <dbReference type="NCBI Taxonomy" id="1298735"/>
    <lineage>
        <taxon>Bacteria</taxon>
        <taxon>Pseudomonadati</taxon>
        <taxon>Pseudomonadota</taxon>
        <taxon>Alphaproteobacteria</taxon>
        <taxon>Maricaulales</taxon>
        <taxon>Robiginitomaculaceae</taxon>
        <taxon>Algimonas</taxon>
    </lineage>
</organism>
<keyword evidence="6" id="KW-1185">Reference proteome</keyword>
<dbReference type="EMBL" id="BSNK01000001">
    <property type="protein sequence ID" value="GLQ22287.1"/>
    <property type="molecule type" value="Genomic_DNA"/>
</dbReference>
<reference evidence="5" key="2">
    <citation type="submission" date="2023-01" db="EMBL/GenBank/DDBJ databases">
        <title>Draft genome sequence of Algimonas ampicilliniresistens strain NBRC 108219.</title>
        <authorList>
            <person name="Sun Q."/>
            <person name="Mori K."/>
        </authorList>
    </citation>
    <scope>NUCLEOTIDE SEQUENCE</scope>
    <source>
        <strain evidence="5">NBRC 108219</strain>
    </source>
</reference>
<dbReference type="Proteomes" id="UP001161391">
    <property type="component" value="Unassembled WGS sequence"/>
</dbReference>
<dbReference type="Gene3D" id="3.40.605.10">
    <property type="entry name" value="Aldehyde Dehydrogenase, Chain A, domain 1"/>
    <property type="match status" value="1"/>
</dbReference>
<evidence type="ECO:0000313" key="5">
    <source>
        <dbReference type="EMBL" id="GLQ22287.1"/>
    </source>
</evidence>
<evidence type="ECO:0000313" key="6">
    <source>
        <dbReference type="Proteomes" id="UP001161391"/>
    </source>
</evidence>
<keyword evidence="2" id="KW-0521">NADP</keyword>
<evidence type="ECO:0000256" key="1">
    <source>
        <dbReference type="ARBA" id="ARBA00009986"/>
    </source>
</evidence>
<dbReference type="InterPro" id="IPR016163">
    <property type="entry name" value="Ald_DH_C"/>
</dbReference>
<evidence type="ECO:0000256" key="3">
    <source>
        <dbReference type="ARBA" id="ARBA00023002"/>
    </source>
</evidence>
<comment type="caution">
    <text evidence="5">The sequence shown here is derived from an EMBL/GenBank/DDBJ whole genome shotgun (WGS) entry which is preliminary data.</text>
</comment>
<dbReference type="InterPro" id="IPR016162">
    <property type="entry name" value="Ald_DH_N"/>
</dbReference>
<dbReference type="InterPro" id="IPR015590">
    <property type="entry name" value="Aldehyde_DH_dom"/>
</dbReference>